<dbReference type="EMBL" id="JBHUPC010000013">
    <property type="protein sequence ID" value="MFD2892446.1"/>
    <property type="molecule type" value="Genomic_DNA"/>
</dbReference>
<dbReference type="PANTHER" id="PTHR41339:SF1">
    <property type="entry name" value="SECRETED PROTEIN"/>
    <property type="match status" value="1"/>
</dbReference>
<evidence type="ECO:0008006" key="3">
    <source>
        <dbReference type="Google" id="ProtNLM"/>
    </source>
</evidence>
<protein>
    <recommendedName>
        <fullName evidence="3">Multidrug transporter</fullName>
    </recommendedName>
</protein>
<dbReference type="PANTHER" id="PTHR41339">
    <property type="entry name" value="LIPL48"/>
    <property type="match status" value="1"/>
</dbReference>
<organism evidence="1 2">
    <name type="scientific">Flavobacterium chuncheonense</name>
    <dbReference type="NCBI Taxonomy" id="2026653"/>
    <lineage>
        <taxon>Bacteria</taxon>
        <taxon>Pseudomonadati</taxon>
        <taxon>Bacteroidota</taxon>
        <taxon>Flavobacteriia</taxon>
        <taxon>Flavobacteriales</taxon>
        <taxon>Flavobacteriaceae</taxon>
        <taxon>Flavobacterium</taxon>
    </lineage>
</organism>
<keyword evidence="2" id="KW-1185">Reference proteome</keyword>
<accession>A0ABW5YMX4</accession>
<dbReference type="PROSITE" id="PS51257">
    <property type="entry name" value="PROKAR_LIPOPROTEIN"/>
    <property type="match status" value="1"/>
</dbReference>
<evidence type="ECO:0000313" key="1">
    <source>
        <dbReference type="EMBL" id="MFD2892446.1"/>
    </source>
</evidence>
<dbReference type="SUPFAM" id="SSF51126">
    <property type="entry name" value="Pectin lyase-like"/>
    <property type="match status" value="1"/>
</dbReference>
<sequence length="386" mass="39997">MKKLLLSTLAIAALTFVSCSRDEDETIVPDNTVTINPEDFKGELTAGQAVTLDANQVYKLTGSFVVKAGATLTIPAGTRIEATGGTASYIAIAQDGLLYVNGTATNPVVMTSGSANPETGNWGGLVICGKAKTNKGGSNGESATAEVSDLTYGGNDDTDSSGVIRYLRVEYTGAAFNADKEFNGVSLFAVGSGTVFEYVQAYKSGDDGIEFFGGSVNARNLVALHSEDDAIDFADGFSGTLENVYIKDVAKAGVEGSNNGDNGAALPTTNATLKNFSIVKGALAGEEHGMYLKEGAGHWTASNIYIDGFAKGLKIKNVTGDPVANANIDNGFITFNPIQFNITGTAESDKSEYVGVNTTYIVEANNTGAGNGADAPSWTQGWTVGL</sequence>
<name>A0ABW5YMX4_9FLAO</name>
<proteinExistence type="predicted"/>
<dbReference type="InterPro" id="IPR011050">
    <property type="entry name" value="Pectin_lyase_fold/virulence"/>
</dbReference>
<reference evidence="2" key="1">
    <citation type="journal article" date="2019" name="Int. J. Syst. Evol. Microbiol.">
        <title>The Global Catalogue of Microorganisms (GCM) 10K type strain sequencing project: providing services to taxonomists for standard genome sequencing and annotation.</title>
        <authorList>
            <consortium name="The Broad Institute Genomics Platform"/>
            <consortium name="The Broad Institute Genome Sequencing Center for Infectious Disease"/>
            <person name="Wu L."/>
            <person name="Ma J."/>
        </authorList>
    </citation>
    <scope>NUCLEOTIDE SEQUENCE [LARGE SCALE GENOMIC DNA]</scope>
    <source>
        <strain evidence="2">KCTC 22671</strain>
    </source>
</reference>
<gene>
    <name evidence="1" type="ORF">ACFS5J_10525</name>
</gene>
<comment type="caution">
    <text evidence="1">The sequence shown here is derived from an EMBL/GenBank/DDBJ whole genome shotgun (WGS) entry which is preliminary data.</text>
</comment>
<evidence type="ECO:0000313" key="2">
    <source>
        <dbReference type="Proteomes" id="UP001597534"/>
    </source>
</evidence>
<dbReference type="RefSeq" id="WP_379812107.1">
    <property type="nucleotide sequence ID" value="NZ_JBHUPC010000013.1"/>
</dbReference>
<dbReference type="Proteomes" id="UP001597534">
    <property type="component" value="Unassembled WGS sequence"/>
</dbReference>